<evidence type="ECO:0000313" key="2">
    <source>
        <dbReference type="Proteomes" id="UP000024635"/>
    </source>
</evidence>
<organism evidence="1 2">
    <name type="scientific">Ancylostoma ceylanicum</name>
    <dbReference type="NCBI Taxonomy" id="53326"/>
    <lineage>
        <taxon>Eukaryota</taxon>
        <taxon>Metazoa</taxon>
        <taxon>Ecdysozoa</taxon>
        <taxon>Nematoda</taxon>
        <taxon>Chromadorea</taxon>
        <taxon>Rhabditida</taxon>
        <taxon>Rhabditina</taxon>
        <taxon>Rhabditomorpha</taxon>
        <taxon>Strongyloidea</taxon>
        <taxon>Ancylostomatidae</taxon>
        <taxon>Ancylostomatinae</taxon>
        <taxon>Ancylostoma</taxon>
    </lineage>
</organism>
<gene>
    <name evidence="1" type="primary">Acey_s0004.g1900</name>
    <name evidence="1" type="ORF">Y032_0004g1900</name>
</gene>
<keyword evidence="2" id="KW-1185">Reference proteome</keyword>
<dbReference type="Proteomes" id="UP000024635">
    <property type="component" value="Unassembled WGS sequence"/>
</dbReference>
<dbReference type="AlphaFoldDB" id="A0A016VTV8"/>
<reference evidence="2" key="1">
    <citation type="journal article" date="2015" name="Nat. Genet.">
        <title>The genome and transcriptome of the zoonotic hookworm Ancylostoma ceylanicum identify infection-specific gene families.</title>
        <authorList>
            <person name="Schwarz E.M."/>
            <person name="Hu Y."/>
            <person name="Antoshechkin I."/>
            <person name="Miller M.M."/>
            <person name="Sternberg P.W."/>
            <person name="Aroian R.V."/>
        </authorList>
    </citation>
    <scope>NUCLEOTIDE SEQUENCE</scope>
    <source>
        <strain evidence="2">HY135</strain>
    </source>
</reference>
<comment type="caution">
    <text evidence="1">The sequence shown here is derived from an EMBL/GenBank/DDBJ whole genome shotgun (WGS) entry which is preliminary data.</text>
</comment>
<name>A0A016VTV8_9BILA</name>
<dbReference type="EMBL" id="JARK01001340">
    <property type="protein sequence ID" value="EYC31009.1"/>
    <property type="molecule type" value="Genomic_DNA"/>
</dbReference>
<protein>
    <submittedName>
        <fullName evidence="1">Uncharacterized protein</fullName>
    </submittedName>
</protein>
<sequence length="84" mass="10499">MICSHFSVVWSTQRVIFHWHLKVREMRTMRTHNSFLTLFFWPFDVVKEDRWSLRRGMKHVMTAKTLRDWFSLFQVMWLLKHSKD</sequence>
<evidence type="ECO:0000313" key="1">
    <source>
        <dbReference type="EMBL" id="EYC31009.1"/>
    </source>
</evidence>
<accession>A0A016VTV8</accession>
<proteinExistence type="predicted"/>